<dbReference type="SMART" id="SM00490">
    <property type="entry name" value="HELICc"/>
    <property type="match status" value="1"/>
</dbReference>
<proteinExistence type="predicted"/>
<dbReference type="InterPro" id="IPR029063">
    <property type="entry name" value="SAM-dependent_MTases_sf"/>
</dbReference>
<dbReference type="PANTHER" id="PTHR47396:SF1">
    <property type="entry name" value="ATP-DEPENDENT HELICASE IRC3-RELATED"/>
    <property type="match status" value="1"/>
</dbReference>
<dbReference type="Pfam" id="PF04851">
    <property type="entry name" value="ResIII"/>
    <property type="match status" value="1"/>
</dbReference>
<evidence type="ECO:0000313" key="5">
    <source>
        <dbReference type="Proteomes" id="UP000198802"/>
    </source>
</evidence>
<feature type="domain" description="Helicase ATP-binding" evidence="3">
    <location>
        <begin position="240"/>
        <end position="431"/>
    </location>
</feature>
<evidence type="ECO:0000313" key="4">
    <source>
        <dbReference type="EMBL" id="CUU54980.1"/>
    </source>
</evidence>
<dbReference type="Proteomes" id="UP000198802">
    <property type="component" value="Unassembled WGS sequence"/>
</dbReference>
<dbReference type="InterPro" id="IPR050742">
    <property type="entry name" value="Helicase_Restrict-Modif_Enz"/>
</dbReference>
<dbReference type="GO" id="GO:0005829">
    <property type="term" value="C:cytosol"/>
    <property type="evidence" value="ECO:0007669"/>
    <property type="project" value="TreeGrafter"/>
</dbReference>
<dbReference type="EMBL" id="FAOZ01000004">
    <property type="protein sequence ID" value="CUU54980.1"/>
    <property type="molecule type" value="Genomic_DNA"/>
</dbReference>
<dbReference type="SUPFAM" id="SSF52980">
    <property type="entry name" value="Restriction endonuclease-like"/>
    <property type="match status" value="1"/>
</dbReference>
<dbReference type="InterPro" id="IPR053980">
    <property type="entry name" value="ISP_coupler"/>
</dbReference>
<dbReference type="InterPro" id="IPR002052">
    <property type="entry name" value="DNA_methylase_N6_adenine_CS"/>
</dbReference>
<dbReference type="SUPFAM" id="SSF52540">
    <property type="entry name" value="P-loop containing nucleoside triphosphate hydrolases"/>
    <property type="match status" value="1"/>
</dbReference>
<organism evidence="4 5">
    <name type="scientific">Parafrankia irregularis</name>
    <dbReference type="NCBI Taxonomy" id="795642"/>
    <lineage>
        <taxon>Bacteria</taxon>
        <taxon>Bacillati</taxon>
        <taxon>Actinomycetota</taxon>
        <taxon>Actinomycetes</taxon>
        <taxon>Frankiales</taxon>
        <taxon>Frankiaceae</taxon>
        <taxon>Parafrankia</taxon>
    </lineage>
</organism>
<dbReference type="CDD" id="cd18785">
    <property type="entry name" value="SF2_C"/>
    <property type="match status" value="1"/>
</dbReference>
<dbReference type="InterPro" id="IPR041635">
    <property type="entry name" value="Type_ISP_LLaBIII_C"/>
</dbReference>
<dbReference type="GO" id="GO:0008170">
    <property type="term" value="F:N-methyltransferase activity"/>
    <property type="evidence" value="ECO:0007669"/>
    <property type="project" value="InterPro"/>
</dbReference>
<dbReference type="PROSITE" id="PS51192">
    <property type="entry name" value="HELICASE_ATP_BIND_1"/>
    <property type="match status" value="1"/>
</dbReference>
<reference evidence="5" key="1">
    <citation type="submission" date="2015-11" db="EMBL/GenBank/DDBJ databases">
        <authorList>
            <person name="Varghese N."/>
        </authorList>
    </citation>
    <scope>NUCLEOTIDE SEQUENCE [LARGE SCALE GENOMIC DNA]</scope>
    <source>
        <strain evidence="5">DSM 45899</strain>
    </source>
</reference>
<dbReference type="Pfam" id="PF18135">
    <property type="entry name" value="Type_ISP_C"/>
    <property type="match status" value="1"/>
</dbReference>
<name>A0A0S4QHL3_9ACTN</name>
<feature type="region of interest" description="Disordered" evidence="2">
    <location>
        <begin position="714"/>
        <end position="747"/>
    </location>
</feature>
<dbReference type="GO" id="GO:0005524">
    <property type="term" value="F:ATP binding"/>
    <property type="evidence" value="ECO:0007669"/>
    <property type="project" value="InterPro"/>
</dbReference>
<keyword evidence="4" id="KW-0347">Helicase</keyword>
<dbReference type="GO" id="GO:0016787">
    <property type="term" value="F:hydrolase activity"/>
    <property type="evidence" value="ECO:0007669"/>
    <property type="project" value="InterPro"/>
</dbReference>
<dbReference type="InterPro" id="IPR011856">
    <property type="entry name" value="tRNA_endonuc-like_dom_sf"/>
</dbReference>
<dbReference type="Pfam" id="PF00271">
    <property type="entry name" value="Helicase_C"/>
    <property type="match status" value="1"/>
</dbReference>
<dbReference type="SMART" id="SM00487">
    <property type="entry name" value="DEXDc"/>
    <property type="match status" value="1"/>
</dbReference>
<evidence type="ECO:0000256" key="2">
    <source>
        <dbReference type="SAM" id="MobiDB-lite"/>
    </source>
</evidence>
<dbReference type="Gene3D" id="3.40.1350.10">
    <property type="match status" value="1"/>
</dbReference>
<dbReference type="Gene3D" id="3.40.50.300">
    <property type="entry name" value="P-loop containing nucleotide triphosphate hydrolases"/>
    <property type="match status" value="2"/>
</dbReference>
<dbReference type="Pfam" id="PF13156">
    <property type="entry name" value="Mrr_cat_2"/>
    <property type="match status" value="1"/>
</dbReference>
<dbReference type="InterPro" id="IPR001650">
    <property type="entry name" value="Helicase_C-like"/>
</dbReference>
<dbReference type="InterPro" id="IPR006935">
    <property type="entry name" value="Helicase/UvrB_N"/>
</dbReference>
<dbReference type="GO" id="GO:0004386">
    <property type="term" value="F:helicase activity"/>
    <property type="evidence" value="ECO:0007669"/>
    <property type="project" value="UniProtKB-KW"/>
</dbReference>
<keyword evidence="1" id="KW-0680">Restriction system</keyword>
<dbReference type="InterPro" id="IPR011335">
    <property type="entry name" value="Restrct_endonuc-II-like"/>
</dbReference>
<protein>
    <submittedName>
        <fullName evidence="4">Predicted helicase</fullName>
    </submittedName>
</protein>
<keyword evidence="4" id="KW-0547">Nucleotide-binding</keyword>
<dbReference type="PROSITE" id="PS00092">
    <property type="entry name" value="N6_MTASE"/>
    <property type="match status" value="1"/>
</dbReference>
<dbReference type="InterPro" id="IPR039442">
    <property type="entry name" value="Mrr-like_dom"/>
</dbReference>
<dbReference type="InterPro" id="IPR027417">
    <property type="entry name" value="P-loop_NTPase"/>
</dbReference>
<keyword evidence="4" id="KW-0067">ATP-binding</keyword>
<dbReference type="GO" id="GO:0032259">
    <property type="term" value="P:methylation"/>
    <property type="evidence" value="ECO:0007669"/>
    <property type="project" value="InterPro"/>
</dbReference>
<dbReference type="CDD" id="cd22333">
    <property type="entry name" value="LlaBIII_nuclease-like"/>
    <property type="match status" value="1"/>
</dbReference>
<keyword evidence="4" id="KW-0378">Hydrolase</keyword>
<dbReference type="PRINTS" id="PR00507">
    <property type="entry name" value="N12N6MTFRASE"/>
</dbReference>
<keyword evidence="5" id="KW-1185">Reference proteome</keyword>
<dbReference type="Pfam" id="PF02384">
    <property type="entry name" value="N6_Mtase"/>
    <property type="match status" value="1"/>
</dbReference>
<gene>
    <name evidence="4" type="ORF">Ga0074812_10460</name>
</gene>
<dbReference type="GO" id="GO:0009307">
    <property type="term" value="P:DNA restriction-modification system"/>
    <property type="evidence" value="ECO:0007669"/>
    <property type="project" value="UniProtKB-KW"/>
</dbReference>
<dbReference type="Pfam" id="PF22240">
    <property type="entry name" value="ISP_coupler"/>
    <property type="match status" value="1"/>
</dbReference>
<evidence type="ECO:0000259" key="3">
    <source>
        <dbReference type="PROSITE" id="PS51192"/>
    </source>
</evidence>
<dbReference type="PANTHER" id="PTHR47396">
    <property type="entry name" value="TYPE I RESTRICTION ENZYME ECOKI R PROTEIN"/>
    <property type="match status" value="1"/>
</dbReference>
<dbReference type="Gene3D" id="3.40.50.150">
    <property type="entry name" value="Vaccinia Virus protein VP39"/>
    <property type="match status" value="1"/>
</dbReference>
<dbReference type="InterPro" id="IPR003356">
    <property type="entry name" value="DNA_methylase_A-5"/>
</dbReference>
<dbReference type="InterPro" id="IPR014001">
    <property type="entry name" value="Helicase_ATP-bd"/>
</dbReference>
<evidence type="ECO:0000256" key="1">
    <source>
        <dbReference type="ARBA" id="ARBA00022747"/>
    </source>
</evidence>
<sequence>MDTVSAEIVHLAQHQKYRCPLSPPGESGADPSRVLVHVSQRMRGAALHPAGVRGSHTVSTATTVHDVIRAIRDGSTSNRDRGTRFEELMRQYLSTDPQWTEQFTQVWMWVDWPGAEVDKRDAGIDLVAQDRETGGFCAIQCKFYEPQHTVRKEDIDSFFTASGKGVFTRRMIISTTEKWSVHAEAALDDQQVPVTRLGLSDIAGSPVQWQLPSPGTPIEIGLRAKKAPRPHQRAAIDDVFAGFAGHDRGKLIMACGTGKTFTGLKLAERLRRERAETGQGEHTTVLFLVPSIALLSQALREWSYEAEVPLRAFAVCSDIKVGKQRGAGDDGDMATHDLALPATTDPDRLIAQIAAAEKVAGLTAVFSTYQSIATISQAQSRGMGRFDLVLCDEAHRTTGVTLSGHNESAFVRVHDDSYLAADRRLYMTATPRLYSEDTKADARQASAVLASMDDEAIFGPEFHRLGFGHAVEQGLLTDYKVLILTIDEGVVAKTLQEGLAAGESELTLDDAAKIIGCWNALAKRAGTFADGSGFADGEPPMKRAVAFARSIADSKTIATRFNEVIDAYDDADDEVLRCTVDHVDGTFNALERNRLLDWLRTDPGPGQARILSNARCLSEGVDVPGLDAVLFLHPRNSVVDVVQSVGRVMRLAPEKNYGYIILPVAVPAGMEPAKALADNQRFKTVWQVLQALRAHDDRFNATVNQIELNTRRPDNKIGIGSIGPADETTGEQDGSSTPDSARAAKEKEAQTAAHVQDALFSIANWRDAIYARIVDKVGERHYLEDWARDIAGIADRHITRIKAGLKIPAKRAVFTEFLGELRATINPGVSEADAIGMIAQHIVTRPVFDALFSGYAFTAHNPVSRAMQRVLDVLDDQGLDAETKTLEGFYQSIRVRVEGIDNSEGRQRVIVELYDKFFKTALPKTADALGIVYTPVEVVDFIIRATEQALNLHLGSSLSDEGVQIIDPFVGTGTFPVRLLQSGVIRPNDLARKYTSELHANEIVLLAYYIAAVNIEAAFHDLAGGDYRPFEGIVLTDTFQLAEGTAKLDGMDVLEGNSERAKRQKQQDITVVLGNPPYSVGQDSQNDNNQNLKYPALDERIQQTYVARSTATNKNSLYDSYIRAIRWASDRIKDEGVVAFVSNGGYIDGNTADGLRKSLVDEFDVIYCYNLRGNQRTAGEQSRQEGGKIFGSGSRNTVAILILIKGAKAVDAAAGCALHYRDIGDYLDREEKLRILGSQALDTVPWQELTPNTDGDWINQRDERFATFQAIGEKEKTARVKTVFDLYSSGLKTGRDVWAYNFSEQKLEENMRSMVDFHNAQVADFAKYCKLQGILDPTADDAGRYIDPDPEKISWNRADKYSVARGAQYSFDRERIFASAYRPFTKQRVAFDARLNDMVYRIGRIFPASENKNFGFYITGVGSDKPFSVHAVDGIPDLAYWGSSNGQFFPRYTYRALGAGDDMFADAEGESYEQVDNITDVALGDYRETYTDPTVTKDDIFYYTYGLLHSPEYRERFAADLKKALPRIPRVRDFRGFAEAGRTLADLHIGYEQAEKHTGIVETVTGDANDVTPRELYRVAKMKIPKVKGEPDRSTIIYNTRVTLTNIPAEAYRYQLGARSAIEWIIDRYQVKVDKASGITNDPNDWSEDPRYIIDLLKRIVTVSLETTKIVDTLPPLDILD</sequence>
<dbReference type="SUPFAM" id="SSF53335">
    <property type="entry name" value="S-adenosyl-L-methionine-dependent methyltransferases"/>
    <property type="match status" value="1"/>
</dbReference>
<dbReference type="GO" id="GO:0003677">
    <property type="term" value="F:DNA binding"/>
    <property type="evidence" value="ECO:0007669"/>
    <property type="project" value="InterPro"/>
</dbReference>
<dbReference type="REBASE" id="150943">
    <property type="entry name" value="FstG2ORF10460P"/>
</dbReference>
<accession>A0A0S4QHL3</accession>